<comment type="caution">
    <text evidence="1">The sequence shown here is derived from an EMBL/GenBank/DDBJ whole genome shotgun (WGS) entry which is preliminary data.</text>
</comment>
<dbReference type="AlphaFoldDB" id="A0A412G5N0"/>
<gene>
    <name evidence="1" type="ORF">DWY25_02890</name>
</gene>
<evidence type="ECO:0000313" key="1">
    <source>
        <dbReference type="EMBL" id="RGR76316.1"/>
    </source>
</evidence>
<accession>A0A412G5N0</accession>
<name>A0A412G5N0_9FIRM</name>
<sequence length="121" mass="13505">MKLTLTRYAVRPGKEQLTREWMAVLNQRQAEVQETLSDEKMALEAIFMEEDAKGMALIWVDLQGEGTDVQDSAHPIDQVHLAYWRECIDSSVPPVELTSVNCFADPKVQLALLAAAGMGED</sequence>
<protein>
    <recommendedName>
        <fullName evidence="3">L-rhamnose mutarotase</fullName>
    </recommendedName>
</protein>
<dbReference type="RefSeq" id="WP_072684206.1">
    <property type="nucleotide sequence ID" value="NZ_CABJCV010000002.1"/>
</dbReference>
<dbReference type="InterPro" id="IPR046174">
    <property type="entry name" value="DUF6176"/>
</dbReference>
<keyword evidence="2" id="KW-1185">Reference proteome</keyword>
<dbReference type="EMBL" id="QRUP01000002">
    <property type="protein sequence ID" value="RGR76316.1"/>
    <property type="molecule type" value="Genomic_DNA"/>
</dbReference>
<evidence type="ECO:0000313" key="2">
    <source>
        <dbReference type="Proteomes" id="UP000284178"/>
    </source>
</evidence>
<dbReference type="Pfam" id="PF19673">
    <property type="entry name" value="DUF6176"/>
    <property type="match status" value="1"/>
</dbReference>
<proteinExistence type="predicted"/>
<dbReference type="Proteomes" id="UP000284178">
    <property type="component" value="Unassembled WGS sequence"/>
</dbReference>
<organism evidence="1 2">
    <name type="scientific">Holdemania filiformis</name>
    <dbReference type="NCBI Taxonomy" id="61171"/>
    <lineage>
        <taxon>Bacteria</taxon>
        <taxon>Bacillati</taxon>
        <taxon>Bacillota</taxon>
        <taxon>Erysipelotrichia</taxon>
        <taxon>Erysipelotrichales</taxon>
        <taxon>Erysipelotrichaceae</taxon>
        <taxon>Holdemania</taxon>
    </lineage>
</organism>
<reference evidence="1 2" key="1">
    <citation type="submission" date="2018-08" db="EMBL/GenBank/DDBJ databases">
        <title>A genome reference for cultivated species of the human gut microbiota.</title>
        <authorList>
            <person name="Zou Y."/>
            <person name="Xue W."/>
            <person name="Luo G."/>
        </authorList>
    </citation>
    <scope>NUCLEOTIDE SEQUENCE [LARGE SCALE GENOMIC DNA]</scope>
    <source>
        <strain evidence="1 2">AF24-29</strain>
    </source>
</reference>
<evidence type="ECO:0008006" key="3">
    <source>
        <dbReference type="Google" id="ProtNLM"/>
    </source>
</evidence>
<dbReference type="GeneID" id="83014355"/>